<gene>
    <name evidence="1" type="ORF">OG327_08955</name>
</gene>
<sequence length="101" mass="10726">MNIPVAVRLVLLALALLTLFSALRSLRAARRAAPGHRTRPWLDVADHGLGTVLLTAFALPGEHWDVAVGALFLLAPVMVWQGVLDVRSRREAKAGTGPAAG</sequence>
<evidence type="ECO:0000313" key="1">
    <source>
        <dbReference type="EMBL" id="WTU73456.1"/>
    </source>
</evidence>
<organism evidence="1">
    <name type="scientific">Streptomyces sp. NBC_00049</name>
    <dbReference type="NCBI Taxonomy" id="2903617"/>
    <lineage>
        <taxon>Bacteria</taxon>
        <taxon>Bacillati</taxon>
        <taxon>Actinomycetota</taxon>
        <taxon>Actinomycetes</taxon>
        <taxon>Kitasatosporales</taxon>
        <taxon>Streptomycetaceae</taxon>
        <taxon>Streptomyces</taxon>
    </lineage>
</organism>
<accession>A0AAU2JNY5</accession>
<dbReference type="AlphaFoldDB" id="A0AAU2JNY5"/>
<protein>
    <submittedName>
        <fullName evidence="1">Uncharacterized protein</fullName>
    </submittedName>
</protein>
<dbReference type="EMBL" id="CP108264">
    <property type="protein sequence ID" value="WTU73456.1"/>
    <property type="molecule type" value="Genomic_DNA"/>
</dbReference>
<name>A0AAU2JNY5_9ACTN</name>
<reference evidence="1" key="1">
    <citation type="submission" date="2022-10" db="EMBL/GenBank/DDBJ databases">
        <title>The complete genomes of actinobacterial strains from the NBC collection.</title>
        <authorList>
            <person name="Joergensen T.S."/>
            <person name="Alvarez Arevalo M."/>
            <person name="Sterndorff E.B."/>
            <person name="Faurdal D."/>
            <person name="Vuksanovic O."/>
            <person name="Mourched A.-S."/>
            <person name="Charusanti P."/>
            <person name="Shaw S."/>
            <person name="Blin K."/>
            <person name="Weber T."/>
        </authorList>
    </citation>
    <scope>NUCLEOTIDE SEQUENCE</scope>
    <source>
        <strain evidence="1">NBC_00049</strain>
    </source>
</reference>
<proteinExistence type="predicted"/>